<evidence type="ECO:0000256" key="2">
    <source>
        <dbReference type="ARBA" id="ARBA00012646"/>
    </source>
</evidence>
<keyword evidence="4 5" id="KW-0378">Hydrolase</keyword>
<dbReference type="Pfam" id="PF00149">
    <property type="entry name" value="Metallophos"/>
    <property type="match status" value="1"/>
</dbReference>
<dbReference type="GO" id="GO:0003993">
    <property type="term" value="F:acid phosphatase activity"/>
    <property type="evidence" value="ECO:0007669"/>
    <property type="project" value="UniProtKB-UniRule"/>
</dbReference>
<feature type="binding site" evidence="6">
    <location>
        <position position="78"/>
    </location>
    <ligand>
        <name>Fe cation</name>
        <dbReference type="ChEBI" id="CHEBI:24875"/>
        <label>2</label>
    </ligand>
</feature>
<keyword evidence="3 8" id="KW-0732">Signal</keyword>
<dbReference type="Gene3D" id="3.60.21.10">
    <property type="match status" value="1"/>
</dbReference>
<evidence type="ECO:0000256" key="4">
    <source>
        <dbReference type="ARBA" id="ARBA00022801"/>
    </source>
</evidence>
<comment type="catalytic activity">
    <reaction evidence="1 5">
        <text>a phosphate monoester + H2O = an alcohol + phosphate</text>
        <dbReference type="Rhea" id="RHEA:15017"/>
        <dbReference type="ChEBI" id="CHEBI:15377"/>
        <dbReference type="ChEBI" id="CHEBI:30879"/>
        <dbReference type="ChEBI" id="CHEBI:43474"/>
        <dbReference type="ChEBI" id="CHEBI:67140"/>
        <dbReference type="EC" id="3.1.3.2"/>
    </reaction>
</comment>
<proteinExistence type="predicted"/>
<evidence type="ECO:0000259" key="9">
    <source>
        <dbReference type="Pfam" id="PF00149"/>
    </source>
</evidence>
<feature type="binding site" evidence="6">
    <location>
        <position position="256"/>
    </location>
    <ligand>
        <name>Fe cation</name>
        <dbReference type="ChEBI" id="CHEBI:24875"/>
        <label>1</label>
    </ligand>
</feature>
<dbReference type="PANTHER" id="PTHR10161:SF14">
    <property type="entry name" value="TARTRATE-RESISTANT ACID PHOSPHATASE TYPE 5"/>
    <property type="match status" value="1"/>
</dbReference>
<dbReference type="InterPro" id="IPR004843">
    <property type="entry name" value="Calcineurin-like_PHP"/>
</dbReference>
<feature type="binding site" evidence="6">
    <location>
        <position position="44"/>
    </location>
    <ligand>
        <name>Fe cation</name>
        <dbReference type="ChEBI" id="CHEBI:24875"/>
        <label>1</label>
    </ligand>
</feature>
<organism evidence="10">
    <name type="scientific">Norrisiella sphaerica</name>
    <dbReference type="NCBI Taxonomy" id="552664"/>
    <lineage>
        <taxon>Eukaryota</taxon>
        <taxon>Sar</taxon>
        <taxon>Rhizaria</taxon>
        <taxon>Cercozoa</taxon>
        <taxon>Chlorarachniophyceae</taxon>
        <taxon>Norrisiella</taxon>
    </lineage>
</organism>
<keyword evidence="5 6" id="KW-0408">Iron</keyword>
<feature type="signal peptide" evidence="8">
    <location>
        <begin position="1"/>
        <end position="20"/>
    </location>
</feature>
<dbReference type="InterPro" id="IPR024927">
    <property type="entry name" value="Acid_PPase"/>
</dbReference>
<dbReference type="InterPro" id="IPR051558">
    <property type="entry name" value="Metallophosphoesterase_PAP"/>
</dbReference>
<evidence type="ECO:0000256" key="5">
    <source>
        <dbReference type="PIRNR" id="PIRNR000898"/>
    </source>
</evidence>
<gene>
    <name evidence="10" type="ORF">NSPH01132_LOCUS548</name>
</gene>
<evidence type="ECO:0000256" key="3">
    <source>
        <dbReference type="ARBA" id="ARBA00022729"/>
    </source>
</evidence>
<feature type="binding site" evidence="6">
    <location>
        <position position="118"/>
    </location>
    <ligand>
        <name>Fe cation</name>
        <dbReference type="ChEBI" id="CHEBI:24875"/>
        <label>2</label>
    </ligand>
</feature>
<reference evidence="10" key="1">
    <citation type="submission" date="2021-01" db="EMBL/GenBank/DDBJ databases">
        <authorList>
            <person name="Corre E."/>
            <person name="Pelletier E."/>
            <person name="Niang G."/>
            <person name="Scheremetjew M."/>
            <person name="Finn R."/>
            <person name="Kale V."/>
            <person name="Holt S."/>
            <person name="Cochrane G."/>
            <person name="Meng A."/>
            <person name="Brown T."/>
            <person name="Cohen L."/>
        </authorList>
    </citation>
    <scope>NUCLEOTIDE SEQUENCE</scope>
    <source>
        <strain evidence="10">BC52</strain>
    </source>
</reference>
<feature type="chain" id="PRO_5031560434" description="acid phosphatase" evidence="8">
    <location>
        <begin position="21"/>
        <end position="359"/>
    </location>
</feature>
<feature type="binding site" evidence="6">
    <location>
        <position position="78"/>
    </location>
    <ligand>
        <name>Fe cation</name>
        <dbReference type="ChEBI" id="CHEBI:24875"/>
        <label>1</label>
    </ligand>
</feature>
<dbReference type="PIRSF" id="PIRSF000898">
    <property type="entry name" value="Acid_Ptase_5"/>
    <property type="match status" value="1"/>
</dbReference>
<dbReference type="PANTHER" id="PTHR10161">
    <property type="entry name" value="TARTRATE-RESISTANT ACID PHOSPHATASE TYPE 5"/>
    <property type="match status" value="1"/>
</dbReference>
<evidence type="ECO:0000256" key="8">
    <source>
        <dbReference type="SAM" id="SignalP"/>
    </source>
</evidence>
<dbReference type="EMBL" id="HBHC01000982">
    <property type="protein sequence ID" value="CAD9650450.1"/>
    <property type="molecule type" value="Transcribed_RNA"/>
</dbReference>
<dbReference type="GO" id="GO:0046872">
    <property type="term" value="F:metal ion binding"/>
    <property type="evidence" value="ECO:0007669"/>
    <property type="project" value="UniProtKB-KW"/>
</dbReference>
<dbReference type="AlphaFoldDB" id="A0A7S2QSF6"/>
<feature type="binding site" evidence="6">
    <location>
        <position position="220"/>
    </location>
    <ligand>
        <name>Fe cation</name>
        <dbReference type="ChEBI" id="CHEBI:24875"/>
        <label>2</label>
    </ligand>
</feature>
<name>A0A7S2QSF6_9EUKA</name>
<dbReference type="CDD" id="cd07378">
    <property type="entry name" value="MPP_ACP5"/>
    <property type="match status" value="1"/>
</dbReference>
<dbReference type="SUPFAM" id="SSF56300">
    <property type="entry name" value="Metallo-dependent phosphatases"/>
    <property type="match status" value="1"/>
</dbReference>
<keyword evidence="6" id="KW-0479">Metal-binding</keyword>
<dbReference type="EC" id="3.1.3.2" evidence="2 5"/>
<feature type="binding site" evidence="6">
    <location>
        <position position="254"/>
    </location>
    <ligand>
        <name>Fe cation</name>
        <dbReference type="ChEBI" id="CHEBI:24875"/>
        <label>2</label>
    </ligand>
</feature>
<feature type="domain" description="Calcineurin-like phosphoesterase" evidence="9">
    <location>
        <begin position="38"/>
        <end position="257"/>
    </location>
</feature>
<comment type="cofactor">
    <cofactor evidence="6">
        <name>Fe cation</name>
        <dbReference type="ChEBI" id="CHEBI:24875"/>
    </cofactor>
    <text evidence="6">Binds 2 iron ions per subunit.</text>
</comment>
<accession>A0A7S2QSF6</accession>
<feature type="glycosylation site" description="N-linked (GlcNAc...) asparagine" evidence="7">
    <location>
        <position position="124"/>
    </location>
</feature>
<dbReference type="InterPro" id="IPR029052">
    <property type="entry name" value="Metallo-depent_PP-like"/>
</dbReference>
<evidence type="ECO:0000256" key="6">
    <source>
        <dbReference type="PIRSR" id="PIRSR000898-1"/>
    </source>
</evidence>
<protein>
    <recommendedName>
        <fullName evidence="2 5">acid phosphatase</fullName>
        <ecNumber evidence="2 5">3.1.3.2</ecNumber>
    </recommendedName>
</protein>
<feature type="binding site" evidence="6">
    <location>
        <position position="81"/>
    </location>
    <ligand>
        <name>Fe cation</name>
        <dbReference type="ChEBI" id="CHEBI:24875"/>
        <label>1</label>
    </ligand>
</feature>
<evidence type="ECO:0000313" key="10">
    <source>
        <dbReference type="EMBL" id="CAD9650450.1"/>
    </source>
</evidence>
<evidence type="ECO:0000256" key="1">
    <source>
        <dbReference type="ARBA" id="ARBA00000032"/>
    </source>
</evidence>
<sequence>MAASGKIAWAIFLALLGVNGIDISNVHDVYEENEPSLNFLAIGDWGSDPNSTDEIAVARGMGIVGKELNVDFVTLLGDNFYSAGIHGDEYSPRFQETFESVFSAESLQDIPFYAIAGNHDHMGNVSAQIEYTKHSTRWTYPQPWYSVKKTFGTGEAERTLEILFIDTVIFAGESEGENGEQLQGDEYPGALDAQLAGTQFKWLSDSMKHSTADYLLVAGHYPVYSIGQHGPTLLLKLLLKPLLERYGAHYLCGHDHDLEHIEEPGSTTQYFLSGAGGAGCCYNAKNEKKVPEGSIKFAAVGPKGSSYQKMPFPLLGGFVSLRFGQETFKAVYHAHNSTEIYSTVDIPRRNIATIKETSS</sequence>
<evidence type="ECO:0000256" key="7">
    <source>
        <dbReference type="PIRSR" id="PIRSR000898-3"/>
    </source>
</evidence>